<dbReference type="EMBL" id="LM655252">
    <property type="protein sequence ID" value="CDZ16466.1"/>
    <property type="molecule type" value="Genomic_DNA"/>
</dbReference>
<dbReference type="NCBIfam" id="NF009875">
    <property type="entry name" value="PRK13339.1"/>
    <property type="match status" value="1"/>
</dbReference>
<name>A0A078KBG4_9GAMM</name>
<evidence type="ECO:0000256" key="10">
    <source>
        <dbReference type="SAM" id="Phobius"/>
    </source>
</evidence>
<evidence type="ECO:0000256" key="6">
    <source>
        <dbReference type="ARBA" id="ARBA00022630"/>
    </source>
</evidence>
<dbReference type="PANTHER" id="PTHR43104:SF2">
    <property type="entry name" value="L-2-HYDROXYGLUTARATE DEHYDROGENASE, MITOCHONDRIAL"/>
    <property type="match status" value="1"/>
</dbReference>
<evidence type="ECO:0000256" key="5">
    <source>
        <dbReference type="ARBA" id="ARBA00022532"/>
    </source>
</evidence>
<dbReference type="PATRIC" id="fig|1495769.3.peg.188"/>
<protein>
    <recommendedName>
        <fullName evidence="9">Probable malate:quinone oxidoreductase</fullName>
        <ecNumber evidence="9">1.1.5.4</ecNumber>
    </recommendedName>
    <alternativeName>
        <fullName evidence="9">MQO</fullName>
    </alternativeName>
    <alternativeName>
        <fullName evidence="9">Malate dehydrogenase [quinone]</fullName>
    </alternativeName>
</protein>
<evidence type="ECO:0000256" key="8">
    <source>
        <dbReference type="ARBA" id="ARBA00023002"/>
    </source>
</evidence>
<feature type="transmembrane region" description="Helical" evidence="10">
    <location>
        <begin position="9"/>
        <end position="28"/>
    </location>
</feature>
<comment type="cofactor">
    <cofactor evidence="2 9">
        <name>FAD</name>
        <dbReference type="ChEBI" id="CHEBI:57692"/>
    </cofactor>
</comment>
<keyword evidence="10" id="KW-1133">Transmembrane helix</keyword>
<gene>
    <name evidence="9 11" type="primary">mqo</name>
    <name evidence="11" type="ORF">CEM_203</name>
</gene>
<dbReference type="NCBIfam" id="NF003606">
    <property type="entry name" value="PRK05257.2-1"/>
    <property type="match status" value="1"/>
</dbReference>
<keyword evidence="6 9" id="KW-0285">Flavoprotein</keyword>
<dbReference type="Proteomes" id="UP000032420">
    <property type="component" value="Chromosome I"/>
</dbReference>
<evidence type="ECO:0000256" key="4">
    <source>
        <dbReference type="ARBA" id="ARBA00006389"/>
    </source>
</evidence>
<accession>A0A078KBG4</accession>
<comment type="catalytic activity">
    <reaction evidence="1 9">
        <text>(S)-malate + a quinone = a quinol + oxaloacetate</text>
        <dbReference type="Rhea" id="RHEA:46012"/>
        <dbReference type="ChEBI" id="CHEBI:15589"/>
        <dbReference type="ChEBI" id="CHEBI:16452"/>
        <dbReference type="ChEBI" id="CHEBI:24646"/>
        <dbReference type="ChEBI" id="CHEBI:132124"/>
        <dbReference type="EC" id="1.1.5.4"/>
    </reaction>
</comment>
<keyword evidence="7 9" id="KW-0274">FAD</keyword>
<dbReference type="HAMAP" id="MF_00212">
    <property type="entry name" value="MQO"/>
    <property type="match status" value="1"/>
</dbReference>
<evidence type="ECO:0000256" key="7">
    <source>
        <dbReference type="ARBA" id="ARBA00022827"/>
    </source>
</evidence>
<dbReference type="KEGG" id="eme:CEM_203"/>
<keyword evidence="10" id="KW-0812">Transmembrane</keyword>
<dbReference type="OrthoDB" id="9763983at2"/>
<evidence type="ECO:0000256" key="3">
    <source>
        <dbReference type="ARBA" id="ARBA00005012"/>
    </source>
</evidence>
<dbReference type="AlphaFoldDB" id="A0A078KBG4"/>
<dbReference type="Pfam" id="PF06039">
    <property type="entry name" value="Mqo"/>
    <property type="match status" value="1"/>
</dbReference>
<evidence type="ECO:0000313" key="11">
    <source>
        <dbReference type="EMBL" id="CDZ16466.1"/>
    </source>
</evidence>
<dbReference type="GO" id="GO:0008924">
    <property type="term" value="F:L-malate dehydrogenase (quinone) activity"/>
    <property type="evidence" value="ECO:0007669"/>
    <property type="project" value="UniProtKB-UniRule"/>
</dbReference>
<evidence type="ECO:0000256" key="9">
    <source>
        <dbReference type="HAMAP-Rule" id="MF_00212"/>
    </source>
</evidence>
<sequence length="492" mass="55810">MNEFYEQNIVLIGAGIMSATLAILLKLFDPTLKIEIIESLDFAAAESSNALNNAGTGHAALCELNYTPQCKNGSINIEKAININTMFEVSKQFWSYLIQDGKLNCKFINKIQHISFCNGIADTNYLEHRYISLKNHHCFSDIEFTRNKKTITDWAPLIMDGRNINELVAATRFQQGTDIDYGELTQQLLKTFKQYSNSNIFYNQNVIEIKKEINGYWRLIVECKKFEYNRNIIASLVFIGAGGGSLPLLQKSGIPEGKLFAGFPISGQWLKCDDKELVKRHKAKVYSKASVNAPPMSMPHLDTRIVNGKSSLIFGPFAGFSTKFLKNGSLLDLPRSLRFSTILPILYVAINNIDLIKYLIKQLIQTNNQRIKVLRKFYPNAIKEDWRLEVAGQRVQIIKKDYNQGGILLFGTELVLAKDRSLAALLGASPGASISVSIMLQLIEHCFKEKFNTFEWKNRLKEIIPFNAYNLANNKNSMKIIRKKNNEILNIL</sequence>
<dbReference type="GO" id="GO:0047545">
    <property type="term" value="F:(S)-2-hydroxyglutarate dehydrogenase activity"/>
    <property type="evidence" value="ECO:0007669"/>
    <property type="project" value="TreeGrafter"/>
</dbReference>
<dbReference type="SUPFAM" id="SSF51905">
    <property type="entry name" value="FAD/NAD(P)-binding domain"/>
    <property type="match status" value="1"/>
</dbReference>
<keyword evidence="5 9" id="KW-0816">Tricarboxylic acid cycle</keyword>
<dbReference type="InterPro" id="IPR036188">
    <property type="entry name" value="FAD/NAD-bd_sf"/>
</dbReference>
<dbReference type="NCBIfam" id="NF003611">
    <property type="entry name" value="PRK05257.3-2"/>
    <property type="match status" value="1"/>
</dbReference>
<reference evidence="12" key="1">
    <citation type="submission" date="2014-07" db="EMBL/GenBank/DDBJ databases">
        <authorList>
            <person name="Santos-Garcia D."/>
        </authorList>
    </citation>
    <scope>NUCLEOTIDE SEQUENCE [LARGE SCALE GENOMIC DNA]</scope>
</reference>
<dbReference type="GO" id="GO:0006099">
    <property type="term" value="P:tricarboxylic acid cycle"/>
    <property type="evidence" value="ECO:0007669"/>
    <property type="project" value="UniProtKB-UniRule"/>
</dbReference>
<organism evidence="11 12">
    <name type="scientific">Candidatus Johnevansia muelleri</name>
    <dbReference type="NCBI Taxonomy" id="1495769"/>
    <lineage>
        <taxon>Bacteria</taxon>
        <taxon>Pseudomonadati</taxon>
        <taxon>Pseudomonadota</taxon>
        <taxon>Gammaproteobacteria</taxon>
        <taxon>Candidatus Johnevansiales</taxon>
        <taxon>Candidatus Johnevansiaceae</taxon>
        <taxon>Candidatus Johnevansia</taxon>
    </lineage>
</organism>
<dbReference type="PANTHER" id="PTHR43104">
    <property type="entry name" value="L-2-HYDROXYGLUTARATE DEHYDROGENASE, MITOCHONDRIAL"/>
    <property type="match status" value="1"/>
</dbReference>
<dbReference type="EC" id="1.1.5.4" evidence="9"/>
<keyword evidence="8 9" id="KW-0560">Oxidoreductase</keyword>
<dbReference type="InterPro" id="IPR006231">
    <property type="entry name" value="MQO"/>
</dbReference>
<keyword evidence="10" id="KW-0472">Membrane</keyword>
<evidence type="ECO:0000256" key="2">
    <source>
        <dbReference type="ARBA" id="ARBA00001974"/>
    </source>
</evidence>
<comment type="pathway">
    <text evidence="3 9">Carbohydrate metabolism; tricarboxylic acid cycle; oxaloacetate from (S)-malate (quinone route): step 1/1.</text>
</comment>
<evidence type="ECO:0000313" key="12">
    <source>
        <dbReference type="Proteomes" id="UP000032420"/>
    </source>
</evidence>
<proteinExistence type="inferred from homology"/>
<dbReference type="NCBIfam" id="TIGR01320">
    <property type="entry name" value="mal_quin_oxido"/>
    <property type="match status" value="1"/>
</dbReference>
<comment type="similarity">
    <text evidence="4 9">Belongs to the MQO family.</text>
</comment>
<dbReference type="HOGENOM" id="CLU_028151_0_0_6"/>
<dbReference type="STRING" id="1495769.CEM_203"/>
<dbReference type="UniPathway" id="UPA00223">
    <property type="reaction ID" value="UER01008"/>
</dbReference>
<evidence type="ECO:0000256" key="1">
    <source>
        <dbReference type="ARBA" id="ARBA00001139"/>
    </source>
</evidence>
<keyword evidence="12" id="KW-1185">Reference proteome</keyword>